<dbReference type="EMBL" id="CAIJ01000204">
    <property type="protein sequence ID" value="CCI01992.1"/>
    <property type="molecule type" value="Genomic_DNA"/>
</dbReference>
<comment type="caution">
    <text evidence="1">The sequence shown here is derived from an EMBL/GenBank/DDBJ whole genome shotgun (WGS) entry which is preliminary data.</text>
</comment>
<gene>
    <name evidence="1" type="ORF">MICAC_2820002</name>
</gene>
<organism evidence="1 2">
    <name type="scientific">Microcystis aeruginosa PCC 9443</name>
    <dbReference type="NCBI Taxonomy" id="1160281"/>
    <lineage>
        <taxon>Bacteria</taxon>
        <taxon>Bacillati</taxon>
        <taxon>Cyanobacteriota</taxon>
        <taxon>Cyanophyceae</taxon>
        <taxon>Oscillatoriophycideae</taxon>
        <taxon>Chroococcales</taxon>
        <taxon>Microcystaceae</taxon>
        <taxon>Microcystis</taxon>
    </lineage>
</organism>
<dbReference type="AlphaFoldDB" id="I4G231"/>
<sequence length="110" mass="13192">MSQINDRSKPAKYSLYNLRKVNRDLVYDAWDFWRTLTQKDQLEKVINQREIRFIGLKRSGNHAVLNWIRAQEQDSYFLNNVNVSISPFRHFHLHFNPYGFSRGSLGKFQD</sequence>
<name>I4G231_MICAE</name>
<evidence type="ECO:0000313" key="2">
    <source>
        <dbReference type="Proteomes" id="UP000003480"/>
    </source>
</evidence>
<reference evidence="1 2" key="1">
    <citation type="submission" date="2012-04" db="EMBL/GenBank/DDBJ databases">
        <authorList>
            <person name="Genoscope - CEA"/>
        </authorList>
    </citation>
    <scope>NUCLEOTIDE SEQUENCE [LARGE SCALE GENOMIC DNA]</scope>
    <source>
        <strain evidence="1 2">9443</strain>
    </source>
</reference>
<protein>
    <submittedName>
        <fullName evidence="1">Uncharacterized protein</fullName>
    </submittedName>
</protein>
<dbReference type="HOGENOM" id="CLU_173243_0_0_3"/>
<dbReference type="Proteomes" id="UP000003480">
    <property type="component" value="Unassembled WGS sequence"/>
</dbReference>
<proteinExistence type="predicted"/>
<dbReference type="RefSeq" id="WP_002767519.1">
    <property type="nucleotide sequence ID" value="NZ_HE972967.1"/>
</dbReference>
<evidence type="ECO:0000313" key="1">
    <source>
        <dbReference type="EMBL" id="CCI01992.1"/>
    </source>
</evidence>
<accession>I4G231</accession>